<name>A0A6J5NAY1_9CAUD</name>
<evidence type="ECO:0000256" key="4">
    <source>
        <dbReference type="ARBA" id="ARBA00022741"/>
    </source>
</evidence>
<comment type="catalytic activity">
    <reaction evidence="11">
        <text>ATP + H2O = ADP + phosphate + H(+)</text>
        <dbReference type="Rhea" id="RHEA:13065"/>
        <dbReference type="ChEBI" id="CHEBI:15377"/>
        <dbReference type="ChEBI" id="CHEBI:15378"/>
        <dbReference type="ChEBI" id="CHEBI:30616"/>
        <dbReference type="ChEBI" id="CHEBI:43474"/>
        <dbReference type="ChEBI" id="CHEBI:456216"/>
        <dbReference type="EC" id="5.6.2.3"/>
    </reaction>
</comment>
<dbReference type="GO" id="GO:0043139">
    <property type="term" value="F:5'-3' DNA helicase activity"/>
    <property type="evidence" value="ECO:0007669"/>
    <property type="project" value="UniProtKB-EC"/>
</dbReference>
<comment type="similarity">
    <text evidence="1">Belongs to the helicase family. DnaB subfamily.</text>
</comment>
<dbReference type="InterPro" id="IPR036185">
    <property type="entry name" value="DNA_heli_DnaB-like_N_sf"/>
</dbReference>
<evidence type="ECO:0000256" key="10">
    <source>
        <dbReference type="ARBA" id="ARBA00044969"/>
    </source>
</evidence>
<dbReference type="InterPro" id="IPR003593">
    <property type="entry name" value="AAA+_ATPase"/>
</dbReference>
<dbReference type="SMART" id="SM00382">
    <property type="entry name" value="AAA"/>
    <property type="match status" value="1"/>
</dbReference>
<evidence type="ECO:0000313" key="13">
    <source>
        <dbReference type="EMBL" id="CAB4154275.1"/>
    </source>
</evidence>
<dbReference type="InterPro" id="IPR016136">
    <property type="entry name" value="DNA_helicase_N/primase_C"/>
</dbReference>
<evidence type="ECO:0000256" key="11">
    <source>
        <dbReference type="ARBA" id="ARBA00048954"/>
    </source>
</evidence>
<proteinExistence type="inferred from homology"/>
<dbReference type="GO" id="GO:0003677">
    <property type="term" value="F:DNA binding"/>
    <property type="evidence" value="ECO:0007669"/>
    <property type="project" value="UniProtKB-KW"/>
</dbReference>
<dbReference type="EC" id="5.6.2.3" evidence="10"/>
<protein>
    <recommendedName>
        <fullName evidence="10">DNA 5'-3' helicase</fullName>
        <ecNumber evidence="10">5.6.2.3</ecNumber>
    </recommendedName>
</protein>
<reference evidence="13" key="1">
    <citation type="submission" date="2020-04" db="EMBL/GenBank/DDBJ databases">
        <authorList>
            <person name="Chiriac C."/>
            <person name="Salcher M."/>
            <person name="Ghai R."/>
            <person name="Kavagutti S V."/>
        </authorList>
    </citation>
    <scope>NUCLEOTIDE SEQUENCE</scope>
</reference>
<evidence type="ECO:0000256" key="1">
    <source>
        <dbReference type="ARBA" id="ARBA00008428"/>
    </source>
</evidence>
<keyword evidence="3" id="KW-0235">DNA replication</keyword>
<dbReference type="Gene3D" id="1.10.860.10">
    <property type="entry name" value="DNAb Helicase, Chain A"/>
    <property type="match status" value="1"/>
</dbReference>
<dbReference type="GO" id="GO:0006269">
    <property type="term" value="P:DNA replication, synthesis of primer"/>
    <property type="evidence" value="ECO:0007669"/>
    <property type="project" value="UniProtKB-KW"/>
</dbReference>
<dbReference type="InterPro" id="IPR007694">
    <property type="entry name" value="DNA_helicase_DnaB-like_C"/>
</dbReference>
<dbReference type="InterPro" id="IPR027417">
    <property type="entry name" value="P-loop_NTPase"/>
</dbReference>
<dbReference type="Gene3D" id="3.40.50.300">
    <property type="entry name" value="P-loop containing nucleotide triphosphate hydrolases"/>
    <property type="match status" value="1"/>
</dbReference>
<evidence type="ECO:0000256" key="9">
    <source>
        <dbReference type="ARBA" id="ARBA00023235"/>
    </source>
</evidence>
<dbReference type="InterPro" id="IPR007693">
    <property type="entry name" value="DNA_helicase_DnaB-like_N"/>
</dbReference>
<evidence type="ECO:0000259" key="12">
    <source>
        <dbReference type="PROSITE" id="PS51199"/>
    </source>
</evidence>
<sequence>MTHFEQSVIGSILLTNGKALENLTLAPADFDDLQNERIYKTMLEMKANRQPIDVLTVGAALPKLASYLHDIVTATPTPASVGFYASKVIEEATRRRLAVAGTMIHSKAQHEDLATVFDTAKKEIDDLIDRNSAVKPSYVADELLAYMDEIDRPKNYPHSPWTLLNEIIGGFRPGALYIIGARPGVGKTIVGLQIAWELSKTGPVSFHSLEMGKHELYNRIVASQAEVYLGSIEKGNLKEWEWERILKVRTDIQSHRLAIHDKSGQNLMQIRAQANSVKGTGELKAVVVDYLGLIQDTEKGRKRYEMITDISIGLKNLARDLGVPVIALAQLNRGPEQRKDSEPDMADLRDSGGIEQDADVVILLHRRQTEDDINEWTKSQMIMKVAKNRHGGLGEAGLKFEGHLARVVS</sequence>
<evidence type="ECO:0000256" key="5">
    <source>
        <dbReference type="ARBA" id="ARBA00022801"/>
    </source>
</evidence>
<keyword evidence="4" id="KW-0547">Nucleotide-binding</keyword>
<accession>A0A6J5NAY1</accession>
<evidence type="ECO:0000256" key="7">
    <source>
        <dbReference type="ARBA" id="ARBA00022840"/>
    </source>
</evidence>
<gene>
    <name evidence="13" type="ORF">UFOVP631_29</name>
</gene>
<keyword evidence="7" id="KW-0067">ATP-binding</keyword>
<organism evidence="13">
    <name type="scientific">uncultured Caudovirales phage</name>
    <dbReference type="NCBI Taxonomy" id="2100421"/>
    <lineage>
        <taxon>Viruses</taxon>
        <taxon>Duplodnaviria</taxon>
        <taxon>Heunggongvirae</taxon>
        <taxon>Uroviricota</taxon>
        <taxon>Caudoviricetes</taxon>
        <taxon>Peduoviridae</taxon>
        <taxon>Maltschvirus</taxon>
        <taxon>Maltschvirus maltsch</taxon>
    </lineage>
</organism>
<evidence type="ECO:0000256" key="3">
    <source>
        <dbReference type="ARBA" id="ARBA00022705"/>
    </source>
</evidence>
<keyword evidence="2" id="KW-0639">Primosome</keyword>
<dbReference type="PROSITE" id="PS51199">
    <property type="entry name" value="SF4_HELICASE"/>
    <property type="match status" value="1"/>
</dbReference>
<dbReference type="PANTHER" id="PTHR30153:SF2">
    <property type="entry name" value="REPLICATIVE DNA HELICASE"/>
    <property type="match status" value="1"/>
</dbReference>
<evidence type="ECO:0000256" key="8">
    <source>
        <dbReference type="ARBA" id="ARBA00023125"/>
    </source>
</evidence>
<dbReference type="GO" id="GO:0005524">
    <property type="term" value="F:ATP binding"/>
    <property type="evidence" value="ECO:0007669"/>
    <property type="project" value="UniProtKB-KW"/>
</dbReference>
<keyword evidence="8" id="KW-0238">DNA-binding</keyword>
<dbReference type="Pfam" id="PF03796">
    <property type="entry name" value="DnaB_C"/>
    <property type="match status" value="1"/>
</dbReference>
<dbReference type="PANTHER" id="PTHR30153">
    <property type="entry name" value="REPLICATIVE DNA HELICASE DNAB"/>
    <property type="match status" value="1"/>
</dbReference>
<dbReference type="EMBL" id="LR796611">
    <property type="protein sequence ID" value="CAB4154275.1"/>
    <property type="molecule type" value="Genomic_DNA"/>
</dbReference>
<keyword evidence="6 13" id="KW-0347">Helicase</keyword>
<evidence type="ECO:0000256" key="2">
    <source>
        <dbReference type="ARBA" id="ARBA00022515"/>
    </source>
</evidence>
<dbReference type="SUPFAM" id="SSF48024">
    <property type="entry name" value="N-terminal domain of DnaB helicase"/>
    <property type="match status" value="1"/>
</dbReference>
<evidence type="ECO:0000256" key="6">
    <source>
        <dbReference type="ARBA" id="ARBA00022806"/>
    </source>
</evidence>
<dbReference type="Pfam" id="PF00772">
    <property type="entry name" value="DnaB"/>
    <property type="match status" value="1"/>
</dbReference>
<dbReference type="GO" id="GO:0016787">
    <property type="term" value="F:hydrolase activity"/>
    <property type="evidence" value="ECO:0007669"/>
    <property type="project" value="UniProtKB-KW"/>
</dbReference>
<keyword evidence="5" id="KW-0378">Hydrolase</keyword>
<feature type="domain" description="SF4 helicase" evidence="12">
    <location>
        <begin position="150"/>
        <end position="409"/>
    </location>
</feature>
<dbReference type="SUPFAM" id="SSF52540">
    <property type="entry name" value="P-loop containing nucleoside triphosphate hydrolases"/>
    <property type="match status" value="1"/>
</dbReference>
<keyword evidence="9" id="KW-0413">Isomerase</keyword>